<evidence type="ECO:0000259" key="3">
    <source>
        <dbReference type="PROSITE" id="PS50222"/>
    </source>
</evidence>
<dbReference type="InterPro" id="IPR011992">
    <property type="entry name" value="EF-hand-dom_pair"/>
</dbReference>
<dbReference type="PANTHER" id="PTHR10827">
    <property type="entry name" value="RETICULOCALBIN"/>
    <property type="match status" value="1"/>
</dbReference>
<evidence type="ECO:0000256" key="1">
    <source>
        <dbReference type="ARBA" id="ARBA00022723"/>
    </source>
</evidence>
<protein>
    <submittedName>
        <fullName evidence="4">EF-hand domain-containing protein</fullName>
    </submittedName>
</protein>
<gene>
    <name evidence="4" type="ORF">KME15_06345</name>
</gene>
<proteinExistence type="predicted"/>
<name>A0A951QAL1_9CYAN</name>
<evidence type="ECO:0000313" key="4">
    <source>
        <dbReference type="EMBL" id="MBW4658275.1"/>
    </source>
</evidence>
<feature type="domain" description="EF-hand" evidence="3">
    <location>
        <begin position="21"/>
        <end position="56"/>
    </location>
</feature>
<dbReference type="InterPro" id="IPR018247">
    <property type="entry name" value="EF_Hand_1_Ca_BS"/>
</dbReference>
<dbReference type="PANTHER" id="PTHR10827:SF98">
    <property type="entry name" value="45 KDA CALCIUM-BINDING PROTEIN"/>
    <property type="match status" value="1"/>
</dbReference>
<dbReference type="AlphaFoldDB" id="A0A951QAL1"/>
<dbReference type="Proteomes" id="UP000757435">
    <property type="component" value="Unassembled WGS sequence"/>
</dbReference>
<dbReference type="InterPro" id="IPR002048">
    <property type="entry name" value="EF_hand_dom"/>
</dbReference>
<dbReference type="Pfam" id="PF13499">
    <property type="entry name" value="EF-hand_7"/>
    <property type="match status" value="1"/>
</dbReference>
<feature type="domain" description="EF-hand" evidence="3">
    <location>
        <begin position="58"/>
        <end position="88"/>
    </location>
</feature>
<reference evidence="4" key="1">
    <citation type="submission" date="2021-05" db="EMBL/GenBank/DDBJ databases">
        <authorList>
            <person name="Pietrasiak N."/>
            <person name="Ward R."/>
            <person name="Stajich J.E."/>
            <person name="Kurbessoian T."/>
        </authorList>
    </citation>
    <scope>NUCLEOTIDE SEQUENCE</scope>
    <source>
        <strain evidence="4">UHER 2000/2452</strain>
    </source>
</reference>
<dbReference type="Pfam" id="PF13202">
    <property type="entry name" value="EF-hand_5"/>
    <property type="match status" value="2"/>
</dbReference>
<dbReference type="SMART" id="SM00054">
    <property type="entry name" value="EFh"/>
    <property type="match status" value="4"/>
</dbReference>
<keyword evidence="1" id="KW-0479">Metal-binding</keyword>
<dbReference type="EMBL" id="JAHHHD010000004">
    <property type="protein sequence ID" value="MBW4658275.1"/>
    <property type="molecule type" value="Genomic_DNA"/>
</dbReference>
<dbReference type="PROSITE" id="PS50222">
    <property type="entry name" value="EF_HAND_2"/>
    <property type="match status" value="2"/>
</dbReference>
<reference evidence="4" key="2">
    <citation type="journal article" date="2022" name="Microbiol. Resour. Announc.">
        <title>Metagenome Sequencing to Explore Phylogenomics of Terrestrial Cyanobacteria.</title>
        <authorList>
            <person name="Ward R.D."/>
            <person name="Stajich J.E."/>
            <person name="Johansen J.R."/>
            <person name="Huntemann M."/>
            <person name="Clum A."/>
            <person name="Foster B."/>
            <person name="Foster B."/>
            <person name="Roux S."/>
            <person name="Palaniappan K."/>
            <person name="Varghese N."/>
            <person name="Mukherjee S."/>
            <person name="Reddy T.B.K."/>
            <person name="Daum C."/>
            <person name="Copeland A."/>
            <person name="Chen I.A."/>
            <person name="Ivanova N.N."/>
            <person name="Kyrpides N.C."/>
            <person name="Shapiro N."/>
            <person name="Eloe-Fadrosh E.A."/>
            <person name="Pietrasiak N."/>
        </authorList>
    </citation>
    <scope>NUCLEOTIDE SEQUENCE</scope>
    <source>
        <strain evidence="4">UHER 2000/2452</strain>
    </source>
</reference>
<dbReference type="GO" id="GO:0005509">
    <property type="term" value="F:calcium ion binding"/>
    <property type="evidence" value="ECO:0007669"/>
    <property type="project" value="InterPro"/>
</dbReference>
<comment type="caution">
    <text evidence="4">The sequence shown here is derived from an EMBL/GenBank/DDBJ whole genome shotgun (WGS) entry which is preliminary data.</text>
</comment>
<evidence type="ECO:0000313" key="5">
    <source>
        <dbReference type="Proteomes" id="UP000757435"/>
    </source>
</evidence>
<keyword evidence="2" id="KW-0677">Repeat</keyword>
<sequence>MSSENSESKILEEAEELLPPGKLAKIKQEFELIDRNKDGRIDIDEYLDYLLASERASLAKKFAYLDRNKDGFIDIEEFLIASDPQYLLLRRFRDFDANRNGVLSMSEALKIAEEFNFPITRDWLEKMSSQTDANGKKLITYNEYLGAVSRLGFQ</sequence>
<dbReference type="Gene3D" id="1.10.238.10">
    <property type="entry name" value="EF-hand"/>
    <property type="match status" value="2"/>
</dbReference>
<dbReference type="PROSITE" id="PS00018">
    <property type="entry name" value="EF_HAND_1"/>
    <property type="match status" value="2"/>
</dbReference>
<organism evidence="4 5">
    <name type="scientific">Drouetiella hepatica Uher 2000/2452</name>
    <dbReference type="NCBI Taxonomy" id="904376"/>
    <lineage>
        <taxon>Bacteria</taxon>
        <taxon>Bacillati</taxon>
        <taxon>Cyanobacteriota</taxon>
        <taxon>Cyanophyceae</taxon>
        <taxon>Oculatellales</taxon>
        <taxon>Oculatellaceae</taxon>
        <taxon>Drouetiella</taxon>
    </lineage>
</organism>
<dbReference type="SUPFAM" id="SSF47473">
    <property type="entry name" value="EF-hand"/>
    <property type="match status" value="1"/>
</dbReference>
<evidence type="ECO:0000256" key="2">
    <source>
        <dbReference type="ARBA" id="ARBA00022737"/>
    </source>
</evidence>
<accession>A0A951QAL1</accession>